<gene>
    <name evidence="1" type="ORF">A8L59_13045</name>
</gene>
<proteinExistence type="predicted"/>
<organism evidence="1 2">
    <name type="scientific">Pseudomonas koreensis</name>
    <dbReference type="NCBI Taxonomy" id="198620"/>
    <lineage>
        <taxon>Bacteria</taxon>
        <taxon>Pseudomonadati</taxon>
        <taxon>Pseudomonadota</taxon>
        <taxon>Gammaproteobacteria</taxon>
        <taxon>Pseudomonadales</taxon>
        <taxon>Pseudomonadaceae</taxon>
        <taxon>Pseudomonas</taxon>
    </lineage>
</organism>
<dbReference type="EMBL" id="CP015852">
    <property type="protein sequence ID" value="ANH98296.1"/>
    <property type="molecule type" value="Genomic_DNA"/>
</dbReference>
<dbReference type="Proteomes" id="UP000078142">
    <property type="component" value="Chromosome"/>
</dbReference>
<evidence type="ECO:0000313" key="2">
    <source>
        <dbReference type="Proteomes" id="UP000078142"/>
    </source>
</evidence>
<dbReference type="RefSeq" id="WP_064587579.1">
    <property type="nucleotide sequence ID" value="NZ_CP015852.1"/>
</dbReference>
<accession>A0AAC9BSR2</accession>
<dbReference type="GeneID" id="93489316"/>
<reference evidence="1 2" key="1">
    <citation type="submission" date="2016-05" db="EMBL/GenBank/DDBJ databases">
        <authorList>
            <person name="Wang S."/>
            <person name="Zhu B."/>
        </authorList>
    </citation>
    <scope>NUCLEOTIDE SEQUENCE [LARGE SCALE GENOMIC DNA]</scope>
    <source>
        <strain evidence="1 2">CRS05-R5</strain>
    </source>
</reference>
<protein>
    <submittedName>
        <fullName evidence="1">Uncharacterized protein</fullName>
    </submittedName>
</protein>
<evidence type="ECO:0000313" key="1">
    <source>
        <dbReference type="EMBL" id="ANH98296.1"/>
    </source>
</evidence>
<dbReference type="SUPFAM" id="SSF52540">
    <property type="entry name" value="P-loop containing nucleoside triphosphate hydrolases"/>
    <property type="match status" value="1"/>
</dbReference>
<sequence length="1341" mass="153555">MSKDFYLPRYLLAGRDVYNEEEVLEASKYIIVLAEPGGGKTEVLGSLARQLKTLPKSATVFQYCVINENTTPLVIDGFDEVAKIDNEGIYKILAKIEATHPSHVVISSRSSEWSVASTQAFRDFLGKPPLIVRLREFDKVEQRKIFNNYLDGESFDDFQEEVARFDLRALLANPQFLKLFADAYIQSGRRFESKLSIFSQAIERLAVEKNDRIARTPASLSVQKKIDYSSEVFAKILLSGVDGVTTSEPDADNAYPLLNSLLREDVRCGSLLATRLFLPGEKADTHRPVHKIVAEYCAADFLVKRILCPSDSLTLSTCLSIIAPNHSVRKELRGLLGWMASLGNKNIQEKIIKLDPYGVLANGDPSLLENLSKKLLIKRLQGLEVDDPYFRGEDHLRKFSVAGFFTLEMVQDLRILIVAPESGHLRGLILELLAESSFASELIAELQKILLDRNDTREARLQCGKNLAVINSALFDENLHALFAEASVVSLEIASLQMRLKWDGSIDLKTVSTYLLACSKLYYTDEGVPTGIVRGRYFVKTFIEMLDVEVIEVAINDLVKLLECKCARHYFQCHCLVGLSKIVGMLLDRYFELSSEPYDSGTIWEWVRKLRFEGAPAMTIPKSVEVLQGCIALRSEILMHAFINVTDKGKIHELMSELFAPTGKAHAGLIFGLRDRRAVAEIAFITDNPNLWAFFIPPHNTYAKKEQRGPNELRQRMRAHAQQKPALMREWASANKRAERNRIESRLPIERKLTRRSRRQRLLSEQERLKKLEWVRQNRARIELGDDWDLLATFSDYIRNAPGQIEREFGDSQLVQNALVNCIPFLLKEIPTLRQIGSLHATNKVSLFESILYAACIVIFRVKGTLKGVDSRLLRILRTGLGISYTGVAPELRHKIRNEVNEIVFSSEREIEYFLREYLEVQIERSGAPQHVLWIMSGDDVFANARVNLSIEWLEKYPDSGLSLIDKLFQFAAQCTEKTRFEELLQKRCDWFSVKRRPSDNPEFCTLREFWLMRGWWFIDHPADEWWQCLKEDEKLIFKLSEYNSRRAFREFESWPKLNISKLEAILKEFAGKWPAVSLPDVRDSGSETPDNAYSFLKECVWSLDSVESDLVIPALDRLLMNPEMSALKDDIKSIRASQIKRYALRHFQPPTAAEIVQVLDHDEIISVEGLRQLILEELANYQEELTGGEFNPVKRFYESGRRLGEVRCTEIIAERLNIVLKHKNISVVSEHHLKDSKRCDFTATKMISGRRRLLVVEVKGQWHDELYSAASAQLYDRYSIHPDAEQQGIYLVLWFGAHEQVANRKTHEIKNAIELKHDIEMKMPINLQGLVDVFVLDISE</sequence>
<dbReference type="InterPro" id="IPR027417">
    <property type="entry name" value="P-loop_NTPase"/>
</dbReference>
<name>A0AAC9BSR2_9PSED</name>